<evidence type="ECO:0000313" key="2">
    <source>
        <dbReference type="EMBL" id="QCE00421.1"/>
    </source>
</evidence>
<keyword evidence="3" id="KW-1185">Reference proteome</keyword>
<evidence type="ECO:0000313" key="3">
    <source>
        <dbReference type="Proteomes" id="UP000501690"/>
    </source>
</evidence>
<dbReference type="Proteomes" id="UP000501690">
    <property type="component" value="Linkage Group LG7"/>
</dbReference>
<organism evidence="2 3">
    <name type="scientific">Vigna unguiculata</name>
    <name type="common">Cowpea</name>
    <dbReference type="NCBI Taxonomy" id="3917"/>
    <lineage>
        <taxon>Eukaryota</taxon>
        <taxon>Viridiplantae</taxon>
        <taxon>Streptophyta</taxon>
        <taxon>Embryophyta</taxon>
        <taxon>Tracheophyta</taxon>
        <taxon>Spermatophyta</taxon>
        <taxon>Magnoliopsida</taxon>
        <taxon>eudicotyledons</taxon>
        <taxon>Gunneridae</taxon>
        <taxon>Pentapetalae</taxon>
        <taxon>rosids</taxon>
        <taxon>fabids</taxon>
        <taxon>Fabales</taxon>
        <taxon>Fabaceae</taxon>
        <taxon>Papilionoideae</taxon>
        <taxon>50 kb inversion clade</taxon>
        <taxon>NPAAA clade</taxon>
        <taxon>indigoferoid/millettioid clade</taxon>
        <taxon>Phaseoleae</taxon>
        <taxon>Vigna</taxon>
    </lineage>
</organism>
<evidence type="ECO:0000256" key="1">
    <source>
        <dbReference type="SAM" id="MobiDB-lite"/>
    </source>
</evidence>
<sequence>MQGTYYPDLVRAFYFNYKFRDGVGFTKVKGVDIILDDDIWENVAQFPIHDGTSLILTAGIEGFNRIFAYRSFMRHPDQEIGHQLLAGPLKIDERLLHYLIVWILCPRGTNHAQCSEADLMIIYAMLNHIPIYWPSIILDTMLKAKRLPQYPLPYSLLISRIYEYKGVNVSDEQSHKTTTANKIAENSLKQMKFIPFGNTYIHKDDMPPSDNEEEENPPTAPIPPVGTNIRSSSGVGGSSSSLEDHILNLNQRLEEFFLLSTHRHEEVTGLIRRLDSRISNLEHKFDKYEEDDDMSQDF</sequence>
<accession>A0A4D6MI74</accession>
<feature type="region of interest" description="Disordered" evidence="1">
    <location>
        <begin position="203"/>
        <end position="237"/>
    </location>
</feature>
<proteinExistence type="predicted"/>
<dbReference type="EMBL" id="CP039351">
    <property type="protein sequence ID" value="QCE00421.1"/>
    <property type="molecule type" value="Genomic_DNA"/>
</dbReference>
<name>A0A4D6MI74_VIGUN</name>
<dbReference type="AlphaFoldDB" id="A0A4D6MI74"/>
<gene>
    <name evidence="2" type="ORF">DEO72_LG7g1711</name>
</gene>
<reference evidence="2 3" key="1">
    <citation type="submission" date="2019-04" db="EMBL/GenBank/DDBJ databases">
        <title>An improved genome assembly and genetic linkage map for asparagus bean, Vigna unguiculata ssp. sesquipedialis.</title>
        <authorList>
            <person name="Xia Q."/>
            <person name="Zhang R."/>
            <person name="Dong Y."/>
        </authorList>
    </citation>
    <scope>NUCLEOTIDE SEQUENCE [LARGE SCALE GENOMIC DNA]</scope>
    <source>
        <tissue evidence="2">Leaf</tissue>
    </source>
</reference>
<protein>
    <submittedName>
        <fullName evidence="2">Uncharacterized protein</fullName>
    </submittedName>
</protein>